<dbReference type="KEGG" id="tbc:A0O31_02112"/>
<reference evidence="2" key="1">
    <citation type="submission" date="2016-06" db="EMBL/GenBank/DDBJ databases">
        <title>Whole genome sequencing of Thermus brockianus strain GE-1.</title>
        <authorList>
            <person name="Schaefers C."/>
            <person name="Blank S."/>
            <person name="Wiebusch S."/>
            <person name="Elleuche S."/>
            <person name="Antranikian G."/>
        </authorList>
    </citation>
    <scope>NUCLEOTIDE SEQUENCE [LARGE SCALE GENOMIC DNA]</scope>
    <source>
        <strain evidence="2">GE-1</strain>
    </source>
</reference>
<organism evidence="1 2">
    <name type="scientific">Thermus brockianus</name>
    <dbReference type="NCBI Taxonomy" id="56956"/>
    <lineage>
        <taxon>Bacteria</taxon>
        <taxon>Thermotogati</taxon>
        <taxon>Deinococcota</taxon>
        <taxon>Deinococci</taxon>
        <taxon>Thermales</taxon>
        <taxon>Thermaceae</taxon>
        <taxon>Thermus</taxon>
    </lineage>
</organism>
<dbReference type="STRING" id="56956.A0O31_02112"/>
<dbReference type="AlphaFoldDB" id="A0A1J0LUW2"/>
<dbReference type="Proteomes" id="UP000182993">
    <property type="component" value="Chromosome"/>
</dbReference>
<accession>A0A1J0LUW2</accession>
<dbReference type="OrthoDB" id="31949at2"/>
<evidence type="ECO:0000313" key="2">
    <source>
        <dbReference type="Proteomes" id="UP000182993"/>
    </source>
</evidence>
<dbReference type="EMBL" id="CP016312">
    <property type="protein sequence ID" value="APD10166.1"/>
    <property type="molecule type" value="Genomic_DNA"/>
</dbReference>
<evidence type="ECO:0000313" key="1">
    <source>
        <dbReference type="EMBL" id="APD10166.1"/>
    </source>
</evidence>
<protein>
    <submittedName>
        <fullName evidence="1">Uncharacterized protein</fullName>
    </submittedName>
</protein>
<dbReference type="RefSeq" id="WP_071677763.1">
    <property type="nucleotide sequence ID" value="NZ_CP016312.1"/>
</dbReference>
<gene>
    <name evidence="1" type="ORF">A0O31_02112</name>
</gene>
<proteinExistence type="predicted"/>
<name>A0A1J0LUW2_THEBO</name>
<sequence length="163" mass="17978">MIAPVLEYLKAACAHAGLPPTRVLVGRSREEAYRMAPAALIQPLTGALKRDGSRVVAGPVKTRRRLYGGTLRIRLELYARSSEELDQLLAGVLLYMWDTPLHVGEDYHAKLNDIALSYLDEEGLLVGENALALEVPVEIALYEDTAWVPIAVEVEEAVLEEEV</sequence>